<evidence type="ECO:0000256" key="5">
    <source>
        <dbReference type="SAM" id="MobiDB-lite"/>
    </source>
</evidence>
<feature type="transmembrane region" description="Helical" evidence="6">
    <location>
        <begin position="138"/>
        <end position="163"/>
    </location>
</feature>
<dbReference type="RefSeq" id="WP_270078888.1">
    <property type="nucleotide sequence ID" value="NZ_CP115174.1"/>
</dbReference>
<dbReference type="Pfam" id="PF01226">
    <property type="entry name" value="Form_Nir_trans"/>
    <property type="match status" value="1"/>
</dbReference>
<dbReference type="InterPro" id="IPR000292">
    <property type="entry name" value="For/NO2_transpt"/>
</dbReference>
<evidence type="ECO:0000313" key="7">
    <source>
        <dbReference type="EMBL" id="WBO24259.1"/>
    </source>
</evidence>
<evidence type="ECO:0000256" key="6">
    <source>
        <dbReference type="SAM" id="Phobius"/>
    </source>
</evidence>
<dbReference type="InterPro" id="IPR023271">
    <property type="entry name" value="Aquaporin-like"/>
</dbReference>
<evidence type="ECO:0000256" key="3">
    <source>
        <dbReference type="ARBA" id="ARBA00022989"/>
    </source>
</evidence>
<keyword evidence="3 6" id="KW-1133">Transmembrane helix</keyword>
<evidence type="ECO:0000256" key="4">
    <source>
        <dbReference type="ARBA" id="ARBA00023136"/>
    </source>
</evidence>
<feature type="transmembrane region" description="Helical" evidence="6">
    <location>
        <begin position="183"/>
        <end position="205"/>
    </location>
</feature>
<feature type="compositionally biased region" description="Basic and acidic residues" evidence="5">
    <location>
        <begin position="1"/>
        <end position="16"/>
    </location>
</feature>
<feature type="region of interest" description="Disordered" evidence="5">
    <location>
        <begin position="1"/>
        <end position="27"/>
    </location>
</feature>
<dbReference type="Gene3D" id="1.20.1080.10">
    <property type="entry name" value="Glycerol uptake facilitator protein"/>
    <property type="match status" value="1"/>
</dbReference>
<keyword evidence="2 6" id="KW-0812">Transmembrane</keyword>
<dbReference type="EMBL" id="CP115174">
    <property type="protein sequence ID" value="WBO24259.1"/>
    <property type="molecule type" value="Genomic_DNA"/>
</dbReference>
<feature type="transmembrane region" description="Helical" evidence="6">
    <location>
        <begin position="55"/>
        <end position="75"/>
    </location>
</feature>
<keyword evidence="8" id="KW-1185">Reference proteome</keyword>
<dbReference type="Proteomes" id="UP001210865">
    <property type="component" value="Chromosome"/>
</dbReference>
<organism evidence="7 8">
    <name type="scientific">Sphingomonas abietis</name>
    <dbReference type="NCBI Taxonomy" id="3012344"/>
    <lineage>
        <taxon>Bacteria</taxon>
        <taxon>Pseudomonadati</taxon>
        <taxon>Pseudomonadota</taxon>
        <taxon>Alphaproteobacteria</taxon>
        <taxon>Sphingomonadales</taxon>
        <taxon>Sphingomonadaceae</taxon>
        <taxon>Sphingomonas</taxon>
    </lineage>
</organism>
<feature type="transmembrane region" description="Helical" evidence="6">
    <location>
        <begin position="252"/>
        <end position="275"/>
    </location>
</feature>
<feature type="transmembrane region" description="Helical" evidence="6">
    <location>
        <begin position="87"/>
        <end position="106"/>
    </location>
</feature>
<protein>
    <submittedName>
        <fullName evidence="7">Formate/nitrite transporter family protein</fullName>
    </submittedName>
</protein>
<reference evidence="7 8" key="1">
    <citation type="submission" date="2022-12" db="EMBL/GenBank/DDBJ databases">
        <title>Sphingomonas abieness sp. nov., an endophytic bacterium isolated from Abies koreana.</title>
        <authorList>
            <person name="Jiang L."/>
            <person name="Lee J."/>
        </authorList>
    </citation>
    <scope>NUCLEOTIDE SEQUENCE [LARGE SCALE GENOMIC DNA]</scope>
    <source>
        <strain evidence="8">PAMB 00755</strain>
    </source>
</reference>
<proteinExistence type="predicted"/>
<dbReference type="PANTHER" id="PTHR30520">
    <property type="entry name" value="FORMATE TRANSPORTER-RELATED"/>
    <property type="match status" value="1"/>
</dbReference>
<evidence type="ECO:0000256" key="1">
    <source>
        <dbReference type="ARBA" id="ARBA00004141"/>
    </source>
</evidence>
<comment type="subcellular location">
    <subcellularLocation>
        <location evidence="1">Membrane</location>
        <topology evidence="1">Multi-pass membrane protein</topology>
    </subcellularLocation>
</comment>
<feature type="transmembrane region" description="Helical" evidence="6">
    <location>
        <begin position="212"/>
        <end position="232"/>
    </location>
</feature>
<sequence length="285" mass="30049">MHKPDDHEDSEAEAKPSEGLSEDEIESVAERSAGSAKVVHEVIRLQGDEELDRPAMSLIFSGLAAGVAITTSILAEAFLQQRLPDAPWAALVSSLGYSIGFVIVIMGNLQLFTENTVTAVLPLATHPTLRNLVRLGRLWAIVFLSNMVGTFLVALLIAHRVIVSPEQFHAAIAVSARILEHDALTTLALGVPAGFLVASIAWILPNARGSEFWVIVAITYVIAIGGFSHVVAGSGEAWLLWLSGQSSLGQAVGGFILPALAGNIIGGTGLFAVVAHGQVRREIGA</sequence>
<name>A0ABY7NRU5_9SPHN</name>
<gene>
    <name evidence="7" type="ORF">PBT88_09210</name>
</gene>
<dbReference type="PANTHER" id="PTHR30520:SF2">
    <property type="entry name" value="INNER MEMBRANE PROTEIN YFDC"/>
    <property type="match status" value="1"/>
</dbReference>
<accession>A0ABY7NRU5</accession>
<evidence type="ECO:0000256" key="2">
    <source>
        <dbReference type="ARBA" id="ARBA00022692"/>
    </source>
</evidence>
<evidence type="ECO:0000313" key="8">
    <source>
        <dbReference type="Proteomes" id="UP001210865"/>
    </source>
</evidence>
<keyword evidence="4 6" id="KW-0472">Membrane</keyword>